<dbReference type="Pfam" id="PF23756">
    <property type="entry name" value="Beta-prop_HPS5"/>
    <property type="match status" value="1"/>
</dbReference>
<dbReference type="InterPro" id="IPR015943">
    <property type="entry name" value="WD40/YVTN_repeat-like_dom_sf"/>
</dbReference>
<dbReference type="InterPro" id="IPR036322">
    <property type="entry name" value="WD40_repeat_dom_sf"/>
</dbReference>
<dbReference type="InterPro" id="IPR056446">
    <property type="entry name" value="TPR_HPS5_insects"/>
</dbReference>
<dbReference type="GO" id="GO:0005737">
    <property type="term" value="C:cytoplasm"/>
    <property type="evidence" value="ECO:0007669"/>
    <property type="project" value="TreeGrafter"/>
</dbReference>
<organism evidence="3 4">
    <name type="scientific">Phaedon cochleariae</name>
    <name type="common">Mustard beetle</name>
    <dbReference type="NCBI Taxonomy" id="80249"/>
    <lineage>
        <taxon>Eukaryota</taxon>
        <taxon>Metazoa</taxon>
        <taxon>Ecdysozoa</taxon>
        <taxon>Arthropoda</taxon>
        <taxon>Hexapoda</taxon>
        <taxon>Insecta</taxon>
        <taxon>Pterygota</taxon>
        <taxon>Neoptera</taxon>
        <taxon>Endopterygota</taxon>
        <taxon>Coleoptera</taxon>
        <taxon>Polyphaga</taxon>
        <taxon>Cucujiformia</taxon>
        <taxon>Chrysomeloidea</taxon>
        <taxon>Chrysomelidae</taxon>
        <taxon>Chrysomelinae</taxon>
        <taxon>Chrysomelini</taxon>
        <taxon>Phaedon</taxon>
    </lineage>
</organism>
<dbReference type="OrthoDB" id="19493at2759"/>
<feature type="domain" description="HPS5 TPR" evidence="2">
    <location>
        <begin position="529"/>
        <end position="700"/>
    </location>
</feature>
<dbReference type="AlphaFoldDB" id="A0A9P0DT14"/>
<reference evidence="3" key="2">
    <citation type="submission" date="2022-10" db="EMBL/GenBank/DDBJ databases">
        <authorList>
            <consortium name="ENA_rothamsted_submissions"/>
            <consortium name="culmorum"/>
            <person name="King R."/>
        </authorList>
    </citation>
    <scope>NUCLEOTIDE SEQUENCE</scope>
</reference>
<dbReference type="Pfam" id="PF23757">
    <property type="entry name" value="TPR_HPS5_insect"/>
    <property type="match status" value="1"/>
</dbReference>
<protein>
    <recommendedName>
        <fullName evidence="5">Hermansky-Pudlak syndrome 5 protein homolog</fullName>
    </recommendedName>
</protein>
<evidence type="ECO:0000313" key="4">
    <source>
        <dbReference type="Proteomes" id="UP001153737"/>
    </source>
</evidence>
<dbReference type="PANTHER" id="PTHR23287">
    <property type="entry name" value="RUBY-EYE2-LIKE PROTEIN"/>
    <property type="match status" value="1"/>
</dbReference>
<proteinExistence type="predicted"/>
<evidence type="ECO:0008006" key="5">
    <source>
        <dbReference type="Google" id="ProtNLM"/>
    </source>
</evidence>
<evidence type="ECO:0000259" key="1">
    <source>
        <dbReference type="Pfam" id="PF23756"/>
    </source>
</evidence>
<evidence type="ECO:0000259" key="2">
    <source>
        <dbReference type="Pfam" id="PF23757"/>
    </source>
</evidence>
<accession>A0A9P0DT14</accession>
<dbReference type="EMBL" id="OU896709">
    <property type="protein sequence ID" value="CAH1159809.1"/>
    <property type="molecule type" value="Genomic_DNA"/>
</dbReference>
<evidence type="ECO:0000313" key="3">
    <source>
        <dbReference type="EMBL" id="CAH1159809.1"/>
    </source>
</evidence>
<feature type="domain" description="HPS5-like beta-propeller" evidence="1">
    <location>
        <begin position="25"/>
        <end position="366"/>
    </location>
</feature>
<gene>
    <name evidence="3" type="ORF">PHAECO_LOCUS7256</name>
</gene>
<name>A0A9P0DT14_PHACE</name>
<dbReference type="Gene3D" id="2.130.10.10">
    <property type="entry name" value="YVTN repeat-like/Quinoprotein amine dehydrogenase"/>
    <property type="match status" value="1"/>
</dbReference>
<dbReference type="Proteomes" id="UP001153737">
    <property type="component" value="Chromosome 3"/>
</dbReference>
<dbReference type="PANTHER" id="PTHR23287:SF18">
    <property type="entry name" value="BLOC-2 COMPLEX MEMBER HPS5"/>
    <property type="match status" value="1"/>
</dbReference>
<dbReference type="SUPFAM" id="SSF50978">
    <property type="entry name" value="WD40 repeat-like"/>
    <property type="match status" value="1"/>
</dbReference>
<keyword evidence="4" id="KW-1185">Reference proteome</keyword>
<reference evidence="3" key="1">
    <citation type="submission" date="2022-01" db="EMBL/GenBank/DDBJ databases">
        <authorList>
            <person name="King R."/>
        </authorList>
    </citation>
    <scope>NUCLEOTIDE SEQUENCE</scope>
</reference>
<dbReference type="InterPro" id="IPR056499">
    <property type="entry name" value="Beta-prop_HPS5-like"/>
</dbReference>
<dbReference type="GO" id="GO:0048066">
    <property type="term" value="P:developmental pigmentation"/>
    <property type="evidence" value="ECO:0007669"/>
    <property type="project" value="TreeGrafter"/>
</dbReference>
<sequence>MEIDLPKMEKHVLVEYLSNVKSVICETFKSMQRIKLTSFDVSPFYIIFGTSSGGIYIFKRSPCQFLRIIPSKEGSTIQVAISPNEKHLAVASSRGLVVILENFFVDMSLRPLIHIEHEGNTLTVMKWHGNDLYCGDHMGKISVFTVATLLTKAIFQTPSATLMQLDSTIIQIDTYKHYLLISTKTRTYLCDTDKEHFKQIGKKLRDGHFGACFYHISNTAPNETYHSSRATFKTIKDNEQFSSSINNGDAKIFCARPGARIWQVNFEASVLATYQLRDTLNQGSLDVIHIEDCDTTRLNMSGLNGASISKNFSFGKIYLLCQRFIFSYDNEGMYFFDPAVSSVAFWSPTLKNIIDVRILNSHIYVWCNGLHLHIISLQSLESLLISTLMKKQYYLCAELCLHFEKDVKKLLEYSKNIHLLRHLNVKLVEFGMNDLFEKLKPVLNMLEEQYKKQNSEMRLNNKSVFNENCDMYLPRTVETLNQRTTLVVKNSVMDRGDDEEGKKYVISIYKQYLLNKTHRKAELTETSNIFNMLNLDDLLPLLEDFTRYVEEKDNECASTWCQEQLLKQAVKGEIESIQTKTLICLTEAFFTENSNKELSCQCSFPLPKAHTRKLEHYNLASKLFDMSTEKNEFLSKIPQIHKHRLSKLSNLHDLMLNLPILTQFSDKEVFKEHVDTLTYDGWEEIVKLYIKLRQKLCLNCGRTIDNENALSWTEIGMLIIESIGSRNANRLMGRYAQCIPNGELDAKFYQSCIFTMTCEEPGVGIHFMENVVNNDNFPKFGDLMEKFLQKKYLGNQSHITTKLNSNDLLEVCSYCKLSIKGPVLSEIKKCDKGHNFHSICFLHSSNFCNVCMLAS</sequence>